<protein>
    <submittedName>
        <fullName evidence="1">Helix-turn-helix DNA binding protein</fullName>
    </submittedName>
</protein>
<sequence>MGTEVVDDASVKAVAKSALAAWGSDVTEVDDLAQEIHQWYLERPSVQKALQEAEDKRARDRVLYHGARQVLVEKTFEADEAWGRNLYSTESIKAHLKGQSTNKFLRRVMPQALARLQRQNPDYAEVIEFRYELGGKPDKDMLLRAHRALTRQVNIIAIDGEEEDLSATPAESRKAKGGMSDPTADVAIALIEKGDEVIELEDKEGNVIGTTTYRTELANVFDEFMTRNTVDYMKESRSHLSVIDGGLLGDRASMYQAAVFPDVFPDEPQMLVDNWSDEDRAMYCGGEYTPGYLRLVKGGA</sequence>
<dbReference type="InterPro" id="IPR057899">
    <property type="entry name" value="Gp53"/>
</dbReference>
<dbReference type="RefSeq" id="YP_010062350.1">
    <property type="nucleotide sequence ID" value="NC_054793.1"/>
</dbReference>
<accession>A0A249XU74</accession>
<dbReference type="InterPro" id="IPR035344">
    <property type="entry name" value="Gp52"/>
</dbReference>
<dbReference type="Pfam" id="PF25684">
    <property type="entry name" value="Mycobacteriophage_Gp53"/>
    <property type="match status" value="1"/>
</dbReference>
<organism evidence="1 2">
    <name type="scientific">Mycobacterium phage Kimona</name>
    <dbReference type="NCBI Taxonomy" id="2024295"/>
    <lineage>
        <taxon>Viruses</taxon>
        <taxon>Duplodnaviria</taxon>
        <taxon>Heunggongvirae</taxon>
        <taxon>Uroviricota</taxon>
        <taxon>Caudoviricetes</taxon>
        <taxon>Kimonavirus</taxon>
        <taxon>Kimonavirus kimona</taxon>
    </lineage>
</organism>
<evidence type="ECO:0000313" key="2">
    <source>
        <dbReference type="Proteomes" id="UP000222598"/>
    </source>
</evidence>
<reference evidence="2" key="1">
    <citation type="submission" date="2017-07" db="EMBL/GenBank/DDBJ databases">
        <authorList>
            <person name="Sun Z.S."/>
            <person name="Albrecht U."/>
            <person name="Echele G."/>
            <person name="Lee C.C."/>
        </authorList>
    </citation>
    <scope>NUCLEOTIDE SEQUENCE [LARGE SCALE GENOMIC DNA]</scope>
</reference>
<keyword evidence="2" id="KW-1185">Reference proteome</keyword>
<dbReference type="KEGG" id="vg:64872015"/>
<name>A0A249XU74_9CAUD</name>
<dbReference type="EMBL" id="MF472895">
    <property type="protein sequence ID" value="ASZ75487.1"/>
    <property type="molecule type" value="Genomic_DNA"/>
</dbReference>
<dbReference type="GeneID" id="64872015"/>
<proteinExistence type="predicted"/>
<evidence type="ECO:0000313" key="1">
    <source>
        <dbReference type="EMBL" id="ASZ75487.1"/>
    </source>
</evidence>
<dbReference type="Proteomes" id="UP000222598">
    <property type="component" value="Segment"/>
</dbReference>
<gene>
    <name evidence="1" type="primary">51</name>
    <name evidence="1" type="ORF">PBI_KIMONA_51</name>
</gene>
<dbReference type="Pfam" id="PF17468">
    <property type="entry name" value="GP52"/>
    <property type="match status" value="1"/>
</dbReference>